<dbReference type="EMBL" id="CAJPWZ010002424">
    <property type="protein sequence ID" value="CAG2238343.1"/>
    <property type="molecule type" value="Genomic_DNA"/>
</dbReference>
<proteinExistence type="predicted"/>
<feature type="domain" description="Fibrinogen C-terminal" evidence="2">
    <location>
        <begin position="262"/>
        <end position="301"/>
    </location>
</feature>
<dbReference type="Proteomes" id="UP000683360">
    <property type="component" value="Unassembled WGS sequence"/>
</dbReference>
<dbReference type="Pfam" id="PF00147">
    <property type="entry name" value="Fibrinogen_C"/>
    <property type="match status" value="1"/>
</dbReference>
<dbReference type="OrthoDB" id="6130451at2759"/>
<dbReference type="Gene3D" id="3.90.215.10">
    <property type="entry name" value="Gamma Fibrinogen, chain A, domain 1"/>
    <property type="match status" value="1"/>
</dbReference>
<feature type="transmembrane region" description="Helical" evidence="1">
    <location>
        <begin position="93"/>
        <end position="110"/>
    </location>
</feature>
<keyword evidence="1" id="KW-0472">Membrane</keyword>
<evidence type="ECO:0000313" key="3">
    <source>
        <dbReference type="EMBL" id="CAG2238343.1"/>
    </source>
</evidence>
<dbReference type="AlphaFoldDB" id="A0A8S3TXP1"/>
<gene>
    <name evidence="3" type="ORF">MEDL_50751</name>
</gene>
<dbReference type="InterPro" id="IPR014716">
    <property type="entry name" value="Fibrinogen_a/b/g_C_1"/>
</dbReference>
<dbReference type="InterPro" id="IPR002181">
    <property type="entry name" value="Fibrinogen_a/b/g_C_dom"/>
</dbReference>
<evidence type="ECO:0000313" key="4">
    <source>
        <dbReference type="Proteomes" id="UP000683360"/>
    </source>
</evidence>
<protein>
    <recommendedName>
        <fullName evidence="2">Fibrinogen C-terminal domain-containing protein</fullName>
    </recommendedName>
</protein>
<reference evidence="3" key="1">
    <citation type="submission" date="2021-03" db="EMBL/GenBank/DDBJ databases">
        <authorList>
            <person name="Bekaert M."/>
        </authorList>
    </citation>
    <scope>NUCLEOTIDE SEQUENCE</scope>
</reference>
<keyword evidence="4" id="KW-1185">Reference proteome</keyword>
<dbReference type="InterPro" id="IPR036056">
    <property type="entry name" value="Fibrinogen-like_C"/>
</dbReference>
<accession>A0A8S3TXP1</accession>
<name>A0A8S3TXP1_MYTED</name>
<feature type="transmembrane region" description="Helical" evidence="1">
    <location>
        <begin position="122"/>
        <end position="140"/>
    </location>
</feature>
<dbReference type="SUPFAM" id="SSF56496">
    <property type="entry name" value="Fibrinogen C-terminal domain-like"/>
    <property type="match status" value="1"/>
</dbReference>
<keyword evidence="1" id="KW-1133">Transmembrane helix</keyword>
<comment type="caution">
    <text evidence="3">The sequence shown here is derived from an EMBL/GenBank/DDBJ whole genome shotgun (WGS) entry which is preliminary data.</text>
</comment>
<keyword evidence="1" id="KW-0812">Transmembrane</keyword>
<organism evidence="3 4">
    <name type="scientific">Mytilus edulis</name>
    <name type="common">Blue mussel</name>
    <dbReference type="NCBI Taxonomy" id="6550"/>
    <lineage>
        <taxon>Eukaryota</taxon>
        <taxon>Metazoa</taxon>
        <taxon>Spiralia</taxon>
        <taxon>Lophotrochozoa</taxon>
        <taxon>Mollusca</taxon>
        <taxon>Bivalvia</taxon>
        <taxon>Autobranchia</taxon>
        <taxon>Pteriomorphia</taxon>
        <taxon>Mytilida</taxon>
        <taxon>Mytiloidea</taxon>
        <taxon>Mytilidae</taxon>
        <taxon>Mytilinae</taxon>
        <taxon>Mytilus</taxon>
    </lineage>
</organism>
<evidence type="ECO:0000256" key="1">
    <source>
        <dbReference type="SAM" id="Phobius"/>
    </source>
</evidence>
<sequence>MTAQNCDIKPLSTDTGKCYHCCSSDLCNNAGCGEQGKLSTDTGKCFHCLFYLCNNAGYGEQGKLLTDTGVILAVIPISVITPDVENEVNYQPTQGSVIIAVLLICVIIMPDVEKKVNYDLQMTQGSVIIAVLLICVRLLSTDSGKCYHCCSADLCNNAGCGEQGKISTETDHLETNGSVCYQCNGKLQSEACHHVTFCDFDELCHSIQYPYPVVGKRSVEREQCCDDDLCNNYRLKSPQTQIQQTTTPKVYTTTTDIARKFKDCTELNRNTQNSSGVYQIYPMGKNEGVPAYCDLKTDGEGGR</sequence>
<evidence type="ECO:0000259" key="2">
    <source>
        <dbReference type="Pfam" id="PF00147"/>
    </source>
</evidence>